<sequence>MHSRPRLAGIGYITLNILRGANIISLILVAVAMWIILVMTVENNNFFFFDGMSHFVVSTASIFLLISELTLFKSYFSKFWPLLSLGSGLVFLGLSMLALGFHILGNLNKPAASVENLGLSMWRIVISSGILTSVLGLFNILATYIFCDRSTGITGRQLRAFGVVYSPPATDCFTTPATLSGSMRQPEPTTLPADNSVMKRGPFRLHLPIAIRSSLRPQSSEKQPFVTTISIPNDLEASAHQVSRMSPVIPDLQRPPTALHPAFNQRDRLGSSSSEKNECQEDE</sequence>
<feature type="transmembrane region" description="Helical" evidence="2">
    <location>
        <begin position="21"/>
        <end position="40"/>
    </location>
</feature>
<dbReference type="Proteomes" id="UP000015441">
    <property type="component" value="Unassembled WGS sequence"/>
</dbReference>
<keyword evidence="5" id="KW-1185">Reference proteome</keyword>
<dbReference type="EMBL" id="CAUH01003985">
    <property type="protein sequence ID" value="CCU78351.1"/>
    <property type="molecule type" value="Genomic_DNA"/>
</dbReference>
<feature type="region of interest" description="Disordered" evidence="1">
    <location>
        <begin position="242"/>
        <end position="283"/>
    </location>
</feature>
<feature type="transmembrane region" description="Helical" evidence="2">
    <location>
        <begin position="46"/>
        <end position="67"/>
    </location>
</feature>
<name>N1JDY8_BLUG1</name>
<dbReference type="InterPro" id="IPR056019">
    <property type="entry name" value="DUF7598"/>
</dbReference>
<accession>N1JDY8</accession>
<evidence type="ECO:0000313" key="4">
    <source>
        <dbReference type="EMBL" id="CCU78351.1"/>
    </source>
</evidence>
<evidence type="ECO:0000256" key="2">
    <source>
        <dbReference type="SAM" id="Phobius"/>
    </source>
</evidence>
<dbReference type="AlphaFoldDB" id="N1JDY8"/>
<feature type="transmembrane region" description="Helical" evidence="2">
    <location>
        <begin position="124"/>
        <end position="147"/>
    </location>
</feature>
<feature type="compositionally biased region" description="Basic and acidic residues" evidence="1">
    <location>
        <begin position="265"/>
        <end position="283"/>
    </location>
</feature>
<protein>
    <recommendedName>
        <fullName evidence="3">DUF7598 domain-containing protein</fullName>
    </recommendedName>
</protein>
<evidence type="ECO:0000256" key="1">
    <source>
        <dbReference type="SAM" id="MobiDB-lite"/>
    </source>
</evidence>
<evidence type="ECO:0000259" key="3">
    <source>
        <dbReference type="Pfam" id="PF24535"/>
    </source>
</evidence>
<dbReference type="InParanoid" id="N1JDY8"/>
<keyword evidence="2" id="KW-0812">Transmembrane</keyword>
<feature type="domain" description="DUF7598" evidence="3">
    <location>
        <begin position="11"/>
        <end position="145"/>
    </location>
</feature>
<dbReference type="OrthoDB" id="5327148at2759"/>
<evidence type="ECO:0000313" key="5">
    <source>
        <dbReference type="Proteomes" id="UP000015441"/>
    </source>
</evidence>
<feature type="transmembrane region" description="Helical" evidence="2">
    <location>
        <begin position="79"/>
        <end position="104"/>
    </location>
</feature>
<dbReference type="Pfam" id="PF24535">
    <property type="entry name" value="DUF7598"/>
    <property type="match status" value="1"/>
</dbReference>
<dbReference type="STRING" id="546991.N1JDY8"/>
<dbReference type="eggNOG" id="ENOG502SAQI">
    <property type="taxonomic scope" value="Eukaryota"/>
</dbReference>
<proteinExistence type="predicted"/>
<dbReference type="HOGENOM" id="CLU_066685_1_0_1"/>
<organism evidence="4 5">
    <name type="scientific">Blumeria graminis f. sp. hordei (strain DH14)</name>
    <name type="common">Barley powdery mildew</name>
    <name type="synonym">Oidium monilioides f. sp. hordei</name>
    <dbReference type="NCBI Taxonomy" id="546991"/>
    <lineage>
        <taxon>Eukaryota</taxon>
        <taxon>Fungi</taxon>
        <taxon>Dikarya</taxon>
        <taxon>Ascomycota</taxon>
        <taxon>Pezizomycotina</taxon>
        <taxon>Leotiomycetes</taxon>
        <taxon>Erysiphales</taxon>
        <taxon>Erysiphaceae</taxon>
        <taxon>Blumeria</taxon>
        <taxon>Blumeria hordei</taxon>
    </lineage>
</organism>
<keyword evidence="2" id="KW-0472">Membrane</keyword>
<gene>
    <name evidence="4" type="ORF">BGHDH14_bgh03586</name>
</gene>
<feature type="region of interest" description="Disordered" evidence="1">
    <location>
        <begin position="177"/>
        <end position="197"/>
    </location>
</feature>
<comment type="caution">
    <text evidence="4">The sequence shown here is derived from an EMBL/GenBank/DDBJ whole genome shotgun (WGS) entry which is preliminary data.</text>
</comment>
<reference evidence="4 5" key="1">
    <citation type="journal article" date="2010" name="Science">
        <title>Genome expansion and gene loss in powdery mildew fungi reveal tradeoffs in extreme parasitism.</title>
        <authorList>
            <person name="Spanu P.D."/>
            <person name="Abbott J.C."/>
            <person name="Amselem J."/>
            <person name="Burgis T.A."/>
            <person name="Soanes D.M."/>
            <person name="Stueber K."/>
            <person name="Ver Loren van Themaat E."/>
            <person name="Brown J.K.M."/>
            <person name="Butcher S.A."/>
            <person name="Gurr S.J."/>
            <person name="Lebrun M.-H."/>
            <person name="Ridout C.J."/>
            <person name="Schulze-Lefert P."/>
            <person name="Talbot N.J."/>
            <person name="Ahmadinejad N."/>
            <person name="Ametz C."/>
            <person name="Barton G.R."/>
            <person name="Benjdia M."/>
            <person name="Bidzinski P."/>
            <person name="Bindschedler L.V."/>
            <person name="Both M."/>
            <person name="Brewer M.T."/>
            <person name="Cadle-Davidson L."/>
            <person name="Cadle-Davidson M.M."/>
            <person name="Collemare J."/>
            <person name="Cramer R."/>
            <person name="Frenkel O."/>
            <person name="Godfrey D."/>
            <person name="Harriman J."/>
            <person name="Hoede C."/>
            <person name="King B.C."/>
            <person name="Klages S."/>
            <person name="Kleemann J."/>
            <person name="Knoll D."/>
            <person name="Koti P.S."/>
            <person name="Kreplak J."/>
            <person name="Lopez-Ruiz F.J."/>
            <person name="Lu X."/>
            <person name="Maekawa T."/>
            <person name="Mahanil S."/>
            <person name="Micali C."/>
            <person name="Milgroom M.G."/>
            <person name="Montana G."/>
            <person name="Noir S."/>
            <person name="O'Connell R.J."/>
            <person name="Oberhaensli S."/>
            <person name="Parlange F."/>
            <person name="Pedersen C."/>
            <person name="Quesneville H."/>
            <person name="Reinhardt R."/>
            <person name="Rott M."/>
            <person name="Sacristan S."/>
            <person name="Schmidt S.M."/>
            <person name="Schoen M."/>
            <person name="Skamnioti P."/>
            <person name="Sommer H."/>
            <person name="Stephens A."/>
            <person name="Takahara H."/>
            <person name="Thordal-Christensen H."/>
            <person name="Vigouroux M."/>
            <person name="Wessling R."/>
            <person name="Wicker T."/>
            <person name="Panstruga R."/>
        </authorList>
    </citation>
    <scope>NUCLEOTIDE SEQUENCE [LARGE SCALE GENOMIC DNA]</scope>
    <source>
        <strain evidence="4">DH14</strain>
    </source>
</reference>
<keyword evidence="2" id="KW-1133">Transmembrane helix</keyword>